<dbReference type="Pfam" id="PF00232">
    <property type="entry name" value="Glyco_hydro_1"/>
    <property type="match status" value="1"/>
</dbReference>
<dbReference type="FunFam" id="3.20.20.80:FF:000004">
    <property type="entry name" value="Beta-glucosidase 6-phospho-beta-glucosidase"/>
    <property type="match status" value="1"/>
</dbReference>
<name>A0A0R1VRC1_9LACO</name>
<dbReference type="SUPFAM" id="SSF51445">
    <property type="entry name" value="(Trans)glycosidases"/>
    <property type="match status" value="1"/>
</dbReference>
<dbReference type="EMBL" id="AZGB01000001">
    <property type="protein sequence ID" value="KRM08295.1"/>
    <property type="molecule type" value="Genomic_DNA"/>
</dbReference>
<dbReference type="InterPro" id="IPR001360">
    <property type="entry name" value="Glyco_hydro_1"/>
</dbReference>
<evidence type="ECO:0000256" key="2">
    <source>
        <dbReference type="ARBA" id="ARBA00022801"/>
    </source>
</evidence>
<comment type="similarity">
    <text evidence="1 5">Belongs to the glycosyl hydrolase 1 family.</text>
</comment>
<dbReference type="PRINTS" id="PR00131">
    <property type="entry name" value="GLHYDRLASE1"/>
</dbReference>
<dbReference type="OrthoDB" id="1637462at2"/>
<dbReference type="GO" id="GO:0005829">
    <property type="term" value="C:cytosol"/>
    <property type="evidence" value="ECO:0007669"/>
    <property type="project" value="TreeGrafter"/>
</dbReference>
<dbReference type="PANTHER" id="PTHR10353">
    <property type="entry name" value="GLYCOSYL HYDROLASE"/>
    <property type="match status" value="1"/>
</dbReference>
<dbReference type="PATRIC" id="fig|1423750.3.peg.1676"/>
<dbReference type="GeneID" id="98317829"/>
<accession>A0A0R1VRC1</accession>
<proteinExistence type="inferred from homology"/>
<keyword evidence="8" id="KW-1185">Reference proteome</keyword>
<organism evidence="7 8">
    <name type="scientific">Liquorilactobacillus ghanensis DSM 18630</name>
    <dbReference type="NCBI Taxonomy" id="1423750"/>
    <lineage>
        <taxon>Bacteria</taxon>
        <taxon>Bacillati</taxon>
        <taxon>Bacillota</taxon>
        <taxon>Bacilli</taxon>
        <taxon>Lactobacillales</taxon>
        <taxon>Lactobacillaceae</taxon>
        <taxon>Liquorilactobacillus</taxon>
    </lineage>
</organism>
<evidence type="ECO:0000256" key="3">
    <source>
        <dbReference type="ARBA" id="ARBA00023295"/>
    </source>
</evidence>
<dbReference type="InterPro" id="IPR017853">
    <property type="entry name" value="GH"/>
</dbReference>
<evidence type="ECO:0000256" key="4">
    <source>
        <dbReference type="PROSITE-ProRule" id="PRU10055"/>
    </source>
</evidence>
<evidence type="ECO:0000256" key="5">
    <source>
        <dbReference type="RuleBase" id="RU003690"/>
    </source>
</evidence>
<sequence length="481" mass="54843">MGFRKDFLWGGAVAANQVEGGFNVDGKGLSVADVATYKPNVDVKDYKRNVQVTSENIAEAIADKTTTFYPKRRGINQYYRYKEDIALFKELGFKVYRFSIAWTRIFPTGKEKLPNSKGIAYYKKFIKELKDNGIEPLVTLSHYEMPLELALEYNGWADKRVINLFVKFSKACFESFPDVKYWLTFNEIDSVTRHPFTSAGIIEDKTDNLEETEYQALHNQFVASAMVTKLAHEIIPTSQVGCMLTKLTTYPATPKQGDVLAALNKNLMNYYCADVQSKGEYPKLILAYFKRHNFDIKMTNEELKIIKANPVDFISFSYYMSLLAAEKENGLEMTTGNTVVGGKNPYLKATDWGWTVDPVGLRISLIELYDRYQKPLFIVENGMGAKDIRESDGSIHDSYRIEYFKEHISEMKKAVESGVDLLGYTSWAPIDLVSASTSQMSKRYGFIYVDQDDEGNGTLNRYKKDSFAWYQHVIATNGNEL</sequence>
<evidence type="ECO:0000256" key="1">
    <source>
        <dbReference type="ARBA" id="ARBA00010838"/>
    </source>
</evidence>
<dbReference type="PANTHER" id="PTHR10353:SF122">
    <property type="entry name" value="6-PHOSPHO-BETA-GLUCOSIDASE ASCB-RELATED"/>
    <property type="match status" value="1"/>
</dbReference>
<keyword evidence="3 6" id="KW-0326">Glycosidase</keyword>
<feature type="active site" description="Nucleophile" evidence="4">
    <location>
        <position position="380"/>
    </location>
</feature>
<dbReference type="PROSITE" id="PS00572">
    <property type="entry name" value="GLYCOSYL_HYDROL_F1_1"/>
    <property type="match status" value="1"/>
</dbReference>
<protein>
    <submittedName>
        <fullName evidence="7">6-phospho-beta-glucosidase</fullName>
    </submittedName>
</protein>
<dbReference type="AlphaFoldDB" id="A0A0R1VRC1"/>
<gene>
    <name evidence="7" type="ORF">FC89_GL001633</name>
</gene>
<dbReference type="RefSeq" id="WP_057870576.1">
    <property type="nucleotide sequence ID" value="NZ_AZGB01000001.1"/>
</dbReference>
<dbReference type="Proteomes" id="UP000051451">
    <property type="component" value="Unassembled WGS sequence"/>
</dbReference>
<dbReference type="PROSITE" id="PS00653">
    <property type="entry name" value="GLYCOSYL_HYDROL_F1_2"/>
    <property type="match status" value="1"/>
</dbReference>
<dbReference type="Gene3D" id="3.20.20.80">
    <property type="entry name" value="Glycosidases"/>
    <property type="match status" value="1"/>
</dbReference>
<dbReference type="GO" id="GO:0016052">
    <property type="term" value="P:carbohydrate catabolic process"/>
    <property type="evidence" value="ECO:0007669"/>
    <property type="project" value="TreeGrafter"/>
</dbReference>
<evidence type="ECO:0000313" key="7">
    <source>
        <dbReference type="EMBL" id="KRM08295.1"/>
    </source>
</evidence>
<comment type="caution">
    <text evidence="7">The sequence shown here is derived from an EMBL/GenBank/DDBJ whole genome shotgun (WGS) entry which is preliminary data.</text>
</comment>
<evidence type="ECO:0000313" key="8">
    <source>
        <dbReference type="Proteomes" id="UP000051451"/>
    </source>
</evidence>
<dbReference type="InterPro" id="IPR033132">
    <property type="entry name" value="GH_1_N_CS"/>
</dbReference>
<keyword evidence="2 6" id="KW-0378">Hydrolase</keyword>
<dbReference type="GO" id="GO:0008422">
    <property type="term" value="F:beta-glucosidase activity"/>
    <property type="evidence" value="ECO:0007669"/>
    <property type="project" value="TreeGrafter"/>
</dbReference>
<dbReference type="STRING" id="1423750.FC89_GL001633"/>
<reference evidence="7 8" key="1">
    <citation type="journal article" date="2015" name="Genome Announc.">
        <title>Expanding the biotechnology potential of lactobacilli through comparative genomics of 213 strains and associated genera.</title>
        <authorList>
            <person name="Sun Z."/>
            <person name="Harris H.M."/>
            <person name="McCann A."/>
            <person name="Guo C."/>
            <person name="Argimon S."/>
            <person name="Zhang W."/>
            <person name="Yang X."/>
            <person name="Jeffery I.B."/>
            <person name="Cooney J.C."/>
            <person name="Kagawa T.F."/>
            <person name="Liu W."/>
            <person name="Song Y."/>
            <person name="Salvetti E."/>
            <person name="Wrobel A."/>
            <person name="Rasinkangas P."/>
            <person name="Parkhill J."/>
            <person name="Rea M.C."/>
            <person name="O'Sullivan O."/>
            <person name="Ritari J."/>
            <person name="Douillard F.P."/>
            <person name="Paul Ross R."/>
            <person name="Yang R."/>
            <person name="Briner A.E."/>
            <person name="Felis G.E."/>
            <person name="de Vos W.M."/>
            <person name="Barrangou R."/>
            <person name="Klaenhammer T.R."/>
            <person name="Caufield P.W."/>
            <person name="Cui Y."/>
            <person name="Zhang H."/>
            <person name="O'Toole P.W."/>
        </authorList>
    </citation>
    <scope>NUCLEOTIDE SEQUENCE [LARGE SCALE GENOMIC DNA]</scope>
    <source>
        <strain evidence="7 8">DSM 18630</strain>
    </source>
</reference>
<dbReference type="InterPro" id="IPR018120">
    <property type="entry name" value="Glyco_hydro_1_AS"/>
</dbReference>
<evidence type="ECO:0000256" key="6">
    <source>
        <dbReference type="RuleBase" id="RU004468"/>
    </source>
</evidence>